<dbReference type="InterPro" id="IPR001307">
    <property type="entry name" value="Thiosulphate_STrfase_CS"/>
</dbReference>
<dbReference type="EC" id="2.8.1.2" evidence="4"/>
<dbReference type="InterPro" id="IPR045078">
    <property type="entry name" value="TST/MPST-like"/>
</dbReference>
<name>A0A923E3P1_9ACTO</name>
<gene>
    <name evidence="4" type="ORF">HD592_000372</name>
</gene>
<keyword evidence="1 4" id="KW-0808">Transferase</keyword>
<dbReference type="PANTHER" id="PTHR11364:SF27">
    <property type="entry name" value="SULFURTRANSFERASE"/>
    <property type="match status" value="1"/>
</dbReference>
<dbReference type="RefSeq" id="WP_184451476.1">
    <property type="nucleotide sequence ID" value="NZ_JACHMK010000001.1"/>
</dbReference>
<dbReference type="Proteomes" id="UP000617426">
    <property type="component" value="Unassembled WGS sequence"/>
</dbReference>
<dbReference type="Gene3D" id="3.40.250.10">
    <property type="entry name" value="Rhodanese-like domain"/>
    <property type="match status" value="2"/>
</dbReference>
<dbReference type="SMART" id="SM00450">
    <property type="entry name" value="RHOD"/>
    <property type="match status" value="2"/>
</dbReference>
<dbReference type="PROSITE" id="PS50206">
    <property type="entry name" value="RHODANESE_3"/>
    <property type="match status" value="2"/>
</dbReference>
<dbReference type="GO" id="GO:0016784">
    <property type="term" value="F:3-mercaptopyruvate sulfurtransferase activity"/>
    <property type="evidence" value="ECO:0007669"/>
    <property type="project" value="UniProtKB-EC"/>
</dbReference>
<proteinExistence type="predicted"/>
<dbReference type="SUPFAM" id="SSF52821">
    <property type="entry name" value="Rhodanese/Cell cycle control phosphatase"/>
    <property type="match status" value="2"/>
</dbReference>
<dbReference type="EC" id="2.8.1.1" evidence="4"/>
<reference evidence="4" key="1">
    <citation type="submission" date="2020-08" db="EMBL/GenBank/DDBJ databases">
        <title>Sequencing the genomes of 1000 actinobacteria strains.</title>
        <authorList>
            <person name="Klenk H.-P."/>
        </authorList>
    </citation>
    <scope>NUCLEOTIDE SEQUENCE</scope>
    <source>
        <strain evidence="4">DSM 10695</strain>
    </source>
</reference>
<evidence type="ECO:0000313" key="4">
    <source>
        <dbReference type="EMBL" id="MBB6333807.1"/>
    </source>
</evidence>
<evidence type="ECO:0000256" key="1">
    <source>
        <dbReference type="ARBA" id="ARBA00022679"/>
    </source>
</evidence>
<dbReference type="PANTHER" id="PTHR11364">
    <property type="entry name" value="THIOSULFATE SULFERTANSFERASE"/>
    <property type="match status" value="1"/>
</dbReference>
<evidence type="ECO:0000313" key="5">
    <source>
        <dbReference type="Proteomes" id="UP000617426"/>
    </source>
</evidence>
<keyword evidence="2" id="KW-0677">Repeat</keyword>
<evidence type="ECO:0000256" key="2">
    <source>
        <dbReference type="ARBA" id="ARBA00022737"/>
    </source>
</evidence>
<comment type="caution">
    <text evidence="4">The sequence shown here is derived from an EMBL/GenBank/DDBJ whole genome shotgun (WGS) entry which is preliminary data.</text>
</comment>
<dbReference type="CDD" id="cd01448">
    <property type="entry name" value="TST_Repeat_1"/>
    <property type="match status" value="1"/>
</dbReference>
<accession>A0A923E3P1</accession>
<organism evidence="4 5">
    <name type="scientific">Schaalia hyovaginalis</name>
    <dbReference type="NCBI Taxonomy" id="29316"/>
    <lineage>
        <taxon>Bacteria</taxon>
        <taxon>Bacillati</taxon>
        <taxon>Actinomycetota</taxon>
        <taxon>Actinomycetes</taxon>
        <taxon>Actinomycetales</taxon>
        <taxon>Actinomycetaceae</taxon>
        <taxon>Schaalia</taxon>
    </lineage>
</organism>
<keyword evidence="5" id="KW-1185">Reference proteome</keyword>
<dbReference type="GO" id="GO:0004792">
    <property type="term" value="F:thiosulfate-cyanide sulfurtransferase activity"/>
    <property type="evidence" value="ECO:0007669"/>
    <property type="project" value="UniProtKB-EC"/>
</dbReference>
<feature type="domain" description="Rhodanese" evidence="3">
    <location>
        <begin position="195"/>
        <end position="308"/>
    </location>
</feature>
<feature type="domain" description="Rhodanese" evidence="3">
    <location>
        <begin position="46"/>
        <end position="167"/>
    </location>
</feature>
<dbReference type="InterPro" id="IPR001763">
    <property type="entry name" value="Rhodanese-like_dom"/>
</dbReference>
<sequence>MAISSSPLLSVEVLVALLDLDPEEFPVTGSIPVLIDSSKRPAASGGPHSPVILDVRYPGPGSHVDGRAQYLAGHIPGAVYVSLDEALAAPHQPGRTGRHPIPDLDAFQAAMRLAGVSDERPVVVYDDWFSIAAARAWWLLTWAGHTDVRVLDGGWKAWRDACYPVHTGQVDAVPGDFRAAAGHRPLIDAQGAARISASGVLLDARPANRFRGEDETVDPVAGHIPGARSLPALSLVDESGRFLDSEELVDRFESVGALEAGEVGVYCGSGIQASHVILAAEASGALEGAALYAGSWSDWITDPARPVE</sequence>
<dbReference type="AlphaFoldDB" id="A0A923E3P1"/>
<dbReference type="EMBL" id="JACHMK010000001">
    <property type="protein sequence ID" value="MBB6333807.1"/>
    <property type="molecule type" value="Genomic_DNA"/>
</dbReference>
<evidence type="ECO:0000259" key="3">
    <source>
        <dbReference type="PROSITE" id="PS50206"/>
    </source>
</evidence>
<dbReference type="PROSITE" id="PS00380">
    <property type="entry name" value="RHODANESE_1"/>
    <property type="match status" value="1"/>
</dbReference>
<dbReference type="Pfam" id="PF00581">
    <property type="entry name" value="Rhodanese"/>
    <property type="match status" value="2"/>
</dbReference>
<dbReference type="CDD" id="cd01449">
    <property type="entry name" value="TST_Repeat_2"/>
    <property type="match status" value="1"/>
</dbReference>
<protein>
    <submittedName>
        <fullName evidence="4">Thiosulfate/3-mercaptopyruvate sulfurtransferase</fullName>
        <ecNumber evidence="4">2.8.1.1</ecNumber>
        <ecNumber evidence="4">2.8.1.2</ecNumber>
    </submittedName>
</protein>
<dbReference type="InterPro" id="IPR036873">
    <property type="entry name" value="Rhodanese-like_dom_sf"/>
</dbReference>